<feature type="compositionally biased region" description="Low complexity" evidence="1">
    <location>
        <begin position="657"/>
        <end position="676"/>
    </location>
</feature>
<sequence>MNSKKAKRSKEESLLIAYNSGNDRCNRSSESDTNVPPLDLPPTRLRRPKSRKLQVTPQSKACCSLWNALQVIFVLFTLATMFSMMWFTFILKTSLETMKKRVTSCKYSRKNTGISRMWTDREKCHYTVNKVLLTKPWILSDFVMGKHKTKMKLSSRKNGTLISDDESDSDLQEFPLPKKRIIKPGKSTFIARRRCGCCRVCASVFLSVLLIASVLCVVVLGWFSLRLKRDLDFVRKRLSKVESFDRSTTREYGDLSKDISSKYDVLKKSENEVVKQENEHYKSILKQIAHLNLTVNDLQKRVESPESANKITGDIQLLKKGMADTGGDITEVKDKIKQLTDLAGKQNDQVNTLTNKFFNLSVQLAQVMGQPTPEPPKNTGTPPLILRMPISSDERAKPEEKLTLKNVSAIVSVEVARIMGIVSSVNHTLSHEVNRIRFLMKNLLEEVKKHVATLDDVRTKVSHVLSPNSSSIKSRGPVGEEQADVSEQLLNLTVDVTKISEAVHRQSRKLAELMLEMVQVNRTVNDHRHIEAIQEKSVICNCSSEVGKLWEELSKNRLDMQSMQQKLQMLQTPVKQNEPEVTPAPVNLEASVTVTQNQSLSETDKSDKELEQEEEAVEDVMPHLTPGSNVTYSDEKATDAPLASSSHVNASSVLHSALPTNSTSSSTATTTLTSSLVNQTSTPASKVEVEVVKISTPSSDEAIEDSLEDNESESN</sequence>
<dbReference type="EMBL" id="CALNXI010000423">
    <property type="protein sequence ID" value="CAH3026830.1"/>
    <property type="molecule type" value="Genomic_DNA"/>
</dbReference>
<name>A0ABN8ME40_9CNID</name>
<evidence type="ECO:0000313" key="3">
    <source>
        <dbReference type="EMBL" id="CAH3026830.1"/>
    </source>
</evidence>
<dbReference type="Proteomes" id="UP001159427">
    <property type="component" value="Unassembled WGS sequence"/>
</dbReference>
<proteinExistence type="predicted"/>
<organism evidence="3 4">
    <name type="scientific">Porites evermanni</name>
    <dbReference type="NCBI Taxonomy" id="104178"/>
    <lineage>
        <taxon>Eukaryota</taxon>
        <taxon>Metazoa</taxon>
        <taxon>Cnidaria</taxon>
        <taxon>Anthozoa</taxon>
        <taxon>Hexacorallia</taxon>
        <taxon>Scleractinia</taxon>
        <taxon>Fungiina</taxon>
        <taxon>Poritidae</taxon>
        <taxon>Porites</taxon>
    </lineage>
</organism>
<protein>
    <submittedName>
        <fullName evidence="3">Uncharacterized protein</fullName>
    </submittedName>
</protein>
<feature type="region of interest" description="Disordered" evidence="1">
    <location>
        <begin position="570"/>
        <end position="644"/>
    </location>
</feature>
<gene>
    <name evidence="3" type="ORF">PEVE_00030036</name>
</gene>
<evidence type="ECO:0000313" key="4">
    <source>
        <dbReference type="Proteomes" id="UP001159427"/>
    </source>
</evidence>
<feature type="transmembrane region" description="Helical" evidence="2">
    <location>
        <begin position="200"/>
        <end position="225"/>
    </location>
</feature>
<keyword evidence="2" id="KW-1133">Transmembrane helix</keyword>
<dbReference type="InterPro" id="IPR042352">
    <property type="entry name" value="EFCAB14"/>
</dbReference>
<dbReference type="PANTHER" id="PTHR15717">
    <property type="entry name" value="PROTEIN KIAA0494"/>
    <property type="match status" value="1"/>
</dbReference>
<dbReference type="PANTHER" id="PTHR15717:SF2">
    <property type="entry name" value="EF-HAND CALCIUM-BINDING DOMAIN-CONTAINING PROTEIN 14"/>
    <property type="match status" value="1"/>
</dbReference>
<keyword evidence="2" id="KW-0812">Transmembrane</keyword>
<keyword evidence="2" id="KW-0472">Membrane</keyword>
<feature type="compositionally biased region" description="Polar residues" evidence="1">
    <location>
        <begin position="590"/>
        <end position="601"/>
    </location>
</feature>
<feature type="region of interest" description="Disordered" evidence="1">
    <location>
        <begin position="20"/>
        <end position="51"/>
    </location>
</feature>
<feature type="region of interest" description="Disordered" evidence="1">
    <location>
        <begin position="657"/>
        <end position="715"/>
    </location>
</feature>
<feature type="transmembrane region" description="Helical" evidence="2">
    <location>
        <begin position="68"/>
        <end position="91"/>
    </location>
</feature>
<keyword evidence="4" id="KW-1185">Reference proteome</keyword>
<evidence type="ECO:0000256" key="2">
    <source>
        <dbReference type="SAM" id="Phobius"/>
    </source>
</evidence>
<accession>A0ABN8ME40</accession>
<reference evidence="3 4" key="1">
    <citation type="submission" date="2022-05" db="EMBL/GenBank/DDBJ databases">
        <authorList>
            <consortium name="Genoscope - CEA"/>
            <person name="William W."/>
        </authorList>
    </citation>
    <scope>NUCLEOTIDE SEQUENCE [LARGE SCALE GENOMIC DNA]</scope>
</reference>
<evidence type="ECO:0000256" key="1">
    <source>
        <dbReference type="SAM" id="MobiDB-lite"/>
    </source>
</evidence>
<feature type="compositionally biased region" description="Acidic residues" evidence="1">
    <location>
        <begin position="701"/>
        <end position="715"/>
    </location>
</feature>
<comment type="caution">
    <text evidence="3">The sequence shown here is derived from an EMBL/GenBank/DDBJ whole genome shotgun (WGS) entry which is preliminary data.</text>
</comment>